<dbReference type="GO" id="GO:0003735">
    <property type="term" value="F:structural constituent of ribosome"/>
    <property type="evidence" value="ECO:0007669"/>
    <property type="project" value="InterPro"/>
</dbReference>
<dbReference type="InterPro" id="IPR009000">
    <property type="entry name" value="Transl_B-barrel_sf"/>
</dbReference>
<dbReference type="OrthoDB" id="274683at2759"/>
<proteinExistence type="predicted"/>
<reference evidence="2" key="2">
    <citation type="journal article" date="2018" name="Environ. Sci. Technol.">
        <title>The Toxicogenome of Hyalella azteca: A Model for Sediment Ecotoxicology and Evolutionary Toxicology.</title>
        <authorList>
            <person name="Poynton H.C."/>
            <person name="Hasenbein S."/>
            <person name="Benoit J.B."/>
            <person name="Sepulveda M.S."/>
            <person name="Poelchau M.F."/>
            <person name="Hughes D.S.T."/>
            <person name="Murali S.C."/>
            <person name="Chen S."/>
            <person name="Glastad K.M."/>
            <person name="Goodisman M.A.D."/>
            <person name="Werren J.H."/>
            <person name="Vineis J.H."/>
            <person name="Bowen J.L."/>
            <person name="Friedrich M."/>
            <person name="Jones J."/>
            <person name="Robertson H.M."/>
            <person name="Feyereisen R."/>
            <person name="Mechler-Hickson A."/>
            <person name="Mathers N."/>
            <person name="Lee C.E."/>
            <person name="Colbourne J.K."/>
            <person name="Biales A."/>
            <person name="Johnston J.S."/>
            <person name="Wellborn G.A."/>
            <person name="Rosendale A.J."/>
            <person name="Cridge A.G."/>
            <person name="Munoz-Torres M.C."/>
            <person name="Bain P.A."/>
            <person name="Manny A.R."/>
            <person name="Major K.M."/>
            <person name="Lambert F.N."/>
            <person name="Vulpe C.D."/>
            <person name="Tuck P."/>
            <person name="Blalock B.J."/>
            <person name="Lin Y.Y."/>
            <person name="Smith M.E."/>
            <person name="Ochoa-Acuna H."/>
            <person name="Chen M.M."/>
            <person name="Childers C.P."/>
            <person name="Qu J."/>
            <person name="Dugan S."/>
            <person name="Lee S.L."/>
            <person name="Chao H."/>
            <person name="Dinh H."/>
            <person name="Han Y."/>
            <person name="Doddapaneni H."/>
            <person name="Worley K.C."/>
            <person name="Muzny D.M."/>
            <person name="Gibbs R.A."/>
            <person name="Richards S."/>
        </authorList>
    </citation>
    <scope>NUCLEOTIDE SEQUENCE</scope>
    <source>
        <strain evidence="2">HAZT.00-mixed</strain>
        <tissue evidence="2">Whole organism</tissue>
    </source>
</reference>
<gene>
    <name evidence="2" type="ORF">HAZT_HAZT007485</name>
</gene>
<dbReference type="Gene3D" id="2.40.30.10">
    <property type="entry name" value="Translation factors"/>
    <property type="match status" value="1"/>
</dbReference>
<comment type="caution">
    <text evidence="2">The sequence shown here is derived from an EMBL/GenBank/DDBJ whole genome shotgun (WGS) entry which is preliminary data.</text>
</comment>
<reference evidence="2" key="1">
    <citation type="submission" date="2014-08" db="EMBL/GenBank/DDBJ databases">
        <authorList>
            <person name="Murali S."/>
            <person name="Richards S."/>
            <person name="Bandaranaike D."/>
            <person name="Bellair M."/>
            <person name="Blankenburg K."/>
            <person name="Chao H."/>
            <person name="Dinh H."/>
            <person name="Doddapaneni H."/>
            <person name="Dugan-Rocha S."/>
            <person name="Elkadiri S."/>
            <person name="Gnanaolivu R."/>
            <person name="Hughes D."/>
            <person name="Lee S."/>
            <person name="Li M."/>
            <person name="Ming W."/>
            <person name="Munidasa M."/>
            <person name="Muniz J."/>
            <person name="Nguyen L."/>
            <person name="Osuji N."/>
            <person name="Pu L.-L."/>
            <person name="Puazo M."/>
            <person name="Skinner E."/>
            <person name="Qu C."/>
            <person name="Quiroz J."/>
            <person name="Raj R."/>
            <person name="Weissenberger G."/>
            <person name="Xin Y."/>
            <person name="Zou X."/>
            <person name="Han Y."/>
            <person name="Worley K."/>
            <person name="Muzny D."/>
            <person name="Gibbs R."/>
        </authorList>
    </citation>
    <scope>NUCLEOTIDE SEQUENCE</scope>
    <source>
        <strain evidence="2">HAZT.00-mixed</strain>
        <tissue evidence="2">Whole organism</tissue>
    </source>
</reference>
<dbReference type="Proteomes" id="UP000711488">
    <property type="component" value="Unassembled WGS sequence"/>
</dbReference>
<dbReference type="GO" id="GO:0006412">
    <property type="term" value="P:translation"/>
    <property type="evidence" value="ECO:0007669"/>
    <property type="project" value="InterPro"/>
</dbReference>
<reference evidence="2" key="3">
    <citation type="submission" date="2019-06" db="EMBL/GenBank/DDBJ databases">
        <authorList>
            <person name="Poynton C."/>
            <person name="Hasenbein S."/>
            <person name="Benoit J.B."/>
            <person name="Sepulveda M.S."/>
            <person name="Poelchau M.F."/>
            <person name="Murali S.C."/>
            <person name="Chen S."/>
            <person name="Glastad K.M."/>
            <person name="Werren J.H."/>
            <person name="Vineis J.H."/>
            <person name="Bowen J.L."/>
            <person name="Friedrich M."/>
            <person name="Jones J."/>
            <person name="Robertson H.M."/>
            <person name="Feyereisen R."/>
            <person name="Mechler-Hickson A."/>
            <person name="Mathers N."/>
            <person name="Lee C.E."/>
            <person name="Colbourne J.K."/>
            <person name="Biales A."/>
            <person name="Johnston J.S."/>
            <person name="Wellborn G.A."/>
            <person name="Rosendale A.J."/>
            <person name="Cridge A.G."/>
            <person name="Munoz-Torres M.C."/>
            <person name="Bain P.A."/>
            <person name="Manny A.R."/>
            <person name="Major K.M."/>
            <person name="Lambert F.N."/>
            <person name="Vulpe C.D."/>
            <person name="Tuck P."/>
            <person name="Blalock B.J."/>
            <person name="Lin Y.-Y."/>
            <person name="Smith M.E."/>
            <person name="Ochoa-Acuna H."/>
            <person name="Chen M.-J.M."/>
            <person name="Childers C.P."/>
            <person name="Qu J."/>
            <person name="Dugan S."/>
            <person name="Lee S.L."/>
            <person name="Chao H."/>
            <person name="Dinh H."/>
            <person name="Han Y."/>
            <person name="Doddapaneni H."/>
            <person name="Worley K.C."/>
            <person name="Muzny D.M."/>
            <person name="Gibbs R.A."/>
            <person name="Richards S."/>
        </authorList>
    </citation>
    <scope>NUCLEOTIDE SEQUENCE</scope>
    <source>
        <strain evidence="2">HAZT.00-mixed</strain>
        <tissue evidence="2">Whole organism</tissue>
    </source>
</reference>
<organism evidence="2">
    <name type="scientific">Hyalella azteca</name>
    <name type="common">Amphipod</name>
    <dbReference type="NCBI Taxonomy" id="294128"/>
    <lineage>
        <taxon>Eukaryota</taxon>
        <taxon>Metazoa</taxon>
        <taxon>Ecdysozoa</taxon>
        <taxon>Arthropoda</taxon>
        <taxon>Crustacea</taxon>
        <taxon>Multicrustacea</taxon>
        <taxon>Malacostraca</taxon>
        <taxon>Eumalacostraca</taxon>
        <taxon>Peracarida</taxon>
        <taxon>Amphipoda</taxon>
        <taxon>Senticaudata</taxon>
        <taxon>Talitrida</taxon>
        <taxon>Talitroidea</taxon>
        <taxon>Hyalellidae</taxon>
        <taxon>Hyalella</taxon>
    </lineage>
</organism>
<sequence length="196" mass="22516">MHPEGITTENEEFVEETIKTLYESPLEKAPWPIGEWAPKSQRCGLIGKKLGSTIMWKKDGTKLLTTMIHISDNHVIRYIPASELIKNAHLHHVRLSKRPRGALLVGSDSADPRLILRINSHYNVLWVLGKIPGAINDYVNLYDSGLLHHRYRDPDNHPPFPTHFPEEQTIEHVDWYAEDIHKFTDESIVFEEEGVA</sequence>
<dbReference type="EMBL" id="JQDR03017551">
    <property type="protein sequence ID" value="KAA0183608.1"/>
    <property type="molecule type" value="Genomic_DNA"/>
</dbReference>
<name>A0A6A0GPI0_HYAAZ</name>
<dbReference type="AlphaFoldDB" id="A0A6A0GPI0"/>
<dbReference type="InterPro" id="IPR019927">
    <property type="entry name" value="Ribosomal_uL3_bac/org-type"/>
</dbReference>
<dbReference type="SUPFAM" id="SSF50447">
    <property type="entry name" value="Translation proteins"/>
    <property type="match status" value="1"/>
</dbReference>
<dbReference type="PANTHER" id="PTHR11229">
    <property type="entry name" value="50S RIBOSOMAL PROTEIN L3"/>
    <property type="match status" value="1"/>
</dbReference>
<accession>A0A6A0GPI0</accession>
<protein>
    <recommendedName>
        <fullName evidence="1">Large ribosomal subunit protein uL3m</fullName>
    </recommendedName>
</protein>
<evidence type="ECO:0000256" key="1">
    <source>
        <dbReference type="ARBA" id="ARBA00035209"/>
    </source>
</evidence>
<dbReference type="PANTHER" id="PTHR11229:SF8">
    <property type="entry name" value="LARGE RIBOSOMAL SUBUNIT PROTEIN UL3M"/>
    <property type="match status" value="1"/>
</dbReference>
<dbReference type="GO" id="GO:0005762">
    <property type="term" value="C:mitochondrial large ribosomal subunit"/>
    <property type="evidence" value="ECO:0007669"/>
    <property type="project" value="TreeGrafter"/>
</dbReference>
<evidence type="ECO:0000313" key="2">
    <source>
        <dbReference type="EMBL" id="KAA0183608.1"/>
    </source>
</evidence>